<dbReference type="RefSeq" id="WP_185119666.1">
    <property type="nucleotide sequence ID" value="NZ_JACJVQ010000006.1"/>
</dbReference>
<protein>
    <submittedName>
        <fullName evidence="8">DUF3817 domain-containing protein</fullName>
    </submittedName>
</protein>
<keyword evidence="3 6" id="KW-0812">Transmembrane</keyword>
<dbReference type="PANTHER" id="PTHR40077:SF1">
    <property type="entry name" value="MEMBRANE PROTEIN"/>
    <property type="match status" value="1"/>
</dbReference>
<evidence type="ECO:0000313" key="8">
    <source>
        <dbReference type="EMBL" id="MBB6634302.1"/>
    </source>
</evidence>
<dbReference type="Pfam" id="PF12823">
    <property type="entry name" value="DUF3817"/>
    <property type="match status" value="1"/>
</dbReference>
<keyword evidence="9" id="KW-1185">Reference proteome</keyword>
<evidence type="ECO:0000256" key="4">
    <source>
        <dbReference type="ARBA" id="ARBA00022989"/>
    </source>
</evidence>
<evidence type="ECO:0000256" key="5">
    <source>
        <dbReference type="ARBA" id="ARBA00023136"/>
    </source>
</evidence>
<keyword evidence="4 6" id="KW-1133">Transmembrane helix</keyword>
<evidence type="ECO:0000256" key="6">
    <source>
        <dbReference type="SAM" id="Phobius"/>
    </source>
</evidence>
<keyword evidence="5 6" id="KW-0472">Membrane</keyword>
<name>A0A841SSV4_9BACL</name>
<feature type="transmembrane region" description="Helical" evidence="6">
    <location>
        <begin position="6"/>
        <end position="25"/>
    </location>
</feature>
<comment type="caution">
    <text evidence="8">The sequence shown here is derived from an EMBL/GenBank/DDBJ whole genome shotgun (WGS) entry which is preliminary data.</text>
</comment>
<evidence type="ECO:0000256" key="1">
    <source>
        <dbReference type="ARBA" id="ARBA00004651"/>
    </source>
</evidence>
<keyword evidence="2" id="KW-1003">Cell membrane</keyword>
<sequence>MKAFTIVGRIEAWSFLILLGIAMPLKYGMDVPEAVTVVGALHGFLFALYLIVMVGAAIVHRWSIGRVLMAFVAAFLPFGPFIVDKRIRKSLAAEAG</sequence>
<dbReference type="AlphaFoldDB" id="A0A841SSV4"/>
<dbReference type="EMBL" id="JACJVQ010000006">
    <property type="protein sequence ID" value="MBB6634302.1"/>
    <property type="molecule type" value="Genomic_DNA"/>
</dbReference>
<dbReference type="GO" id="GO:0005886">
    <property type="term" value="C:plasma membrane"/>
    <property type="evidence" value="ECO:0007669"/>
    <property type="project" value="UniProtKB-SubCell"/>
</dbReference>
<feature type="transmembrane region" description="Helical" evidence="6">
    <location>
        <begin position="37"/>
        <end position="58"/>
    </location>
</feature>
<gene>
    <name evidence="8" type="ORF">H7B67_09285</name>
</gene>
<reference evidence="8 9" key="1">
    <citation type="submission" date="2020-08" db="EMBL/GenBank/DDBJ databases">
        <title>Cohnella phylogeny.</title>
        <authorList>
            <person name="Dunlap C."/>
        </authorList>
    </citation>
    <scope>NUCLEOTIDE SEQUENCE [LARGE SCALE GENOMIC DNA]</scope>
    <source>
        <strain evidence="8 9">DSM 25241</strain>
    </source>
</reference>
<evidence type="ECO:0000256" key="2">
    <source>
        <dbReference type="ARBA" id="ARBA00022475"/>
    </source>
</evidence>
<dbReference type="InterPro" id="IPR023845">
    <property type="entry name" value="DUF3817_TM"/>
</dbReference>
<feature type="domain" description="DUF3817" evidence="7">
    <location>
        <begin position="2"/>
        <end position="89"/>
    </location>
</feature>
<dbReference type="Proteomes" id="UP000535838">
    <property type="component" value="Unassembled WGS sequence"/>
</dbReference>
<organism evidence="8 9">
    <name type="scientific">Cohnella thailandensis</name>
    <dbReference type="NCBI Taxonomy" id="557557"/>
    <lineage>
        <taxon>Bacteria</taxon>
        <taxon>Bacillati</taxon>
        <taxon>Bacillota</taxon>
        <taxon>Bacilli</taxon>
        <taxon>Bacillales</taxon>
        <taxon>Paenibacillaceae</taxon>
        <taxon>Cohnella</taxon>
    </lineage>
</organism>
<evidence type="ECO:0000256" key="3">
    <source>
        <dbReference type="ARBA" id="ARBA00022692"/>
    </source>
</evidence>
<proteinExistence type="predicted"/>
<comment type="subcellular location">
    <subcellularLocation>
        <location evidence="1">Cell membrane</location>
        <topology evidence="1">Multi-pass membrane protein</topology>
    </subcellularLocation>
</comment>
<evidence type="ECO:0000313" key="9">
    <source>
        <dbReference type="Proteomes" id="UP000535838"/>
    </source>
</evidence>
<dbReference type="NCBIfam" id="TIGR03954">
    <property type="entry name" value="integ_memb_HG"/>
    <property type="match status" value="1"/>
</dbReference>
<dbReference type="PANTHER" id="PTHR40077">
    <property type="entry name" value="MEMBRANE PROTEIN-RELATED"/>
    <property type="match status" value="1"/>
</dbReference>
<evidence type="ECO:0000259" key="7">
    <source>
        <dbReference type="Pfam" id="PF12823"/>
    </source>
</evidence>
<accession>A0A841SSV4</accession>
<feature type="transmembrane region" description="Helical" evidence="6">
    <location>
        <begin position="64"/>
        <end position="83"/>
    </location>
</feature>